<evidence type="ECO:0000256" key="1">
    <source>
        <dbReference type="SAM" id="SignalP"/>
    </source>
</evidence>
<dbReference type="Proteomes" id="UP000251842">
    <property type="component" value="Chromosome"/>
</dbReference>
<dbReference type="RefSeq" id="WP_112925654.1">
    <property type="nucleotide sequence ID" value="NZ_CP029556.1"/>
</dbReference>
<evidence type="ECO:0008006" key="4">
    <source>
        <dbReference type="Google" id="ProtNLM"/>
    </source>
</evidence>
<feature type="signal peptide" evidence="1">
    <location>
        <begin position="1"/>
        <end position="21"/>
    </location>
</feature>
<protein>
    <recommendedName>
        <fullName evidence="4">Secreted protein</fullName>
    </recommendedName>
</protein>
<name>A0A344J322_9GAMM</name>
<organism evidence="2 3">
    <name type="scientific">Solilutibacter oculi</name>
    <dbReference type="NCBI Taxonomy" id="2698682"/>
    <lineage>
        <taxon>Bacteria</taxon>
        <taxon>Pseudomonadati</taxon>
        <taxon>Pseudomonadota</taxon>
        <taxon>Gammaproteobacteria</taxon>
        <taxon>Lysobacterales</taxon>
        <taxon>Lysobacteraceae</taxon>
        <taxon>Solilutibacter</taxon>
    </lineage>
</organism>
<proteinExistence type="predicted"/>
<reference evidence="3" key="1">
    <citation type="submission" date="2018-05" db="EMBL/GenBank/DDBJ databases">
        <title>Luteimonas pekinense sp. nov., isolated from human Meibomian gland secretions, Beijing, China.</title>
        <authorList>
            <person name="Wen T."/>
            <person name="Bai H."/>
            <person name="Lv H."/>
        </authorList>
    </citation>
    <scope>NUCLEOTIDE SEQUENCE [LARGE SCALE GENOMIC DNA]</scope>
    <source>
        <strain evidence="3">83-4</strain>
    </source>
</reference>
<sequence>MRAIRPFIAIVLTLASFTAFAQSREAAPIERQMTADEFKAAGLDKLSAEELARLNAWLSRNAPDKAAIEQAREEGRQEVVKKHKGFFDFGDGQPITSRLVGEFKGFDAKRQYTLENGEVWQQTDATTLYGVRGTNLPVTIRPGALGAWWMRVEGSGVQAKVKRIK</sequence>
<gene>
    <name evidence="2" type="ORF">DCD74_00860</name>
</gene>
<keyword evidence="3" id="KW-1185">Reference proteome</keyword>
<dbReference type="OrthoDB" id="5966441at2"/>
<dbReference type="AlphaFoldDB" id="A0A344J322"/>
<accession>A0A344J322</accession>
<evidence type="ECO:0000313" key="2">
    <source>
        <dbReference type="EMBL" id="AXA83432.1"/>
    </source>
</evidence>
<evidence type="ECO:0000313" key="3">
    <source>
        <dbReference type="Proteomes" id="UP000251842"/>
    </source>
</evidence>
<keyword evidence="1" id="KW-0732">Signal</keyword>
<dbReference type="KEGG" id="lue:DCD74_00860"/>
<feature type="chain" id="PRO_5016624917" description="Secreted protein" evidence="1">
    <location>
        <begin position="22"/>
        <end position="165"/>
    </location>
</feature>
<dbReference type="EMBL" id="CP029556">
    <property type="protein sequence ID" value="AXA83432.1"/>
    <property type="molecule type" value="Genomic_DNA"/>
</dbReference>